<accession>A0AAD9QAJ6</accession>
<name>A0AAD9QAJ6_ACRCE</name>
<feature type="region of interest" description="Disordered" evidence="1">
    <location>
        <begin position="61"/>
        <end position="84"/>
    </location>
</feature>
<reference evidence="2" key="1">
    <citation type="journal article" date="2023" name="G3 (Bethesda)">
        <title>Whole genome assembly and annotation of the endangered Caribbean coral Acropora cervicornis.</title>
        <authorList>
            <person name="Selwyn J.D."/>
            <person name="Vollmer S.V."/>
        </authorList>
    </citation>
    <scope>NUCLEOTIDE SEQUENCE</scope>
    <source>
        <strain evidence="2">K2</strain>
    </source>
</reference>
<sequence length="171" mass="19564">MASKNIFFFYEKLAKFVRLHACVYNKSSGDFRDPQQTVTGSLMAAIMKQRIAPLTLGRGYGSSSKFSTPKPVEKKKPDNHIVNNETVVSDSTQKEDLLPPLTYKLDFTSWIGSRSSDWLLNILVGAMHDDRLIKICSWRQEVSMGYNIRRQEIHRLKRKGRNPQDSIQTGN</sequence>
<evidence type="ECO:0000313" key="3">
    <source>
        <dbReference type="Proteomes" id="UP001249851"/>
    </source>
</evidence>
<organism evidence="2 3">
    <name type="scientific">Acropora cervicornis</name>
    <name type="common">Staghorn coral</name>
    <dbReference type="NCBI Taxonomy" id="6130"/>
    <lineage>
        <taxon>Eukaryota</taxon>
        <taxon>Metazoa</taxon>
        <taxon>Cnidaria</taxon>
        <taxon>Anthozoa</taxon>
        <taxon>Hexacorallia</taxon>
        <taxon>Scleractinia</taxon>
        <taxon>Astrocoeniina</taxon>
        <taxon>Acroporidae</taxon>
        <taxon>Acropora</taxon>
    </lineage>
</organism>
<evidence type="ECO:0000256" key="1">
    <source>
        <dbReference type="SAM" id="MobiDB-lite"/>
    </source>
</evidence>
<protein>
    <submittedName>
        <fullName evidence="2">Uncharacterized protein</fullName>
    </submittedName>
</protein>
<evidence type="ECO:0000313" key="2">
    <source>
        <dbReference type="EMBL" id="KAK2557832.1"/>
    </source>
</evidence>
<comment type="caution">
    <text evidence="2">The sequence shown here is derived from an EMBL/GenBank/DDBJ whole genome shotgun (WGS) entry which is preliminary data.</text>
</comment>
<reference evidence="2" key="2">
    <citation type="journal article" date="2023" name="Science">
        <title>Genomic signatures of disease resistance in endangered staghorn corals.</title>
        <authorList>
            <person name="Vollmer S.V."/>
            <person name="Selwyn J.D."/>
            <person name="Despard B.A."/>
            <person name="Roesel C.L."/>
        </authorList>
    </citation>
    <scope>NUCLEOTIDE SEQUENCE</scope>
    <source>
        <strain evidence="2">K2</strain>
    </source>
</reference>
<gene>
    <name evidence="2" type="ORF">P5673_019803</name>
</gene>
<dbReference type="AlphaFoldDB" id="A0AAD9QAJ6"/>
<dbReference type="Proteomes" id="UP001249851">
    <property type="component" value="Unassembled WGS sequence"/>
</dbReference>
<keyword evidence="3" id="KW-1185">Reference proteome</keyword>
<dbReference type="EMBL" id="JARQWQ010000047">
    <property type="protein sequence ID" value="KAK2557832.1"/>
    <property type="molecule type" value="Genomic_DNA"/>
</dbReference>
<proteinExistence type="predicted"/>